<dbReference type="InterPro" id="IPR009923">
    <property type="entry name" value="Dodecin"/>
</dbReference>
<dbReference type="PANTHER" id="PTHR39324:SF1">
    <property type="entry name" value="CALCIUM DODECIN"/>
    <property type="match status" value="1"/>
</dbReference>
<sequence length="67" mass="7392">MSIARVTEISATSTVSFEDAVKSGIARASETLRNVRSAWVKEQQVRVADGSITEYQVNLMVTFVLED</sequence>
<dbReference type="Pfam" id="PF07311">
    <property type="entry name" value="Dodecin"/>
    <property type="match status" value="1"/>
</dbReference>
<reference evidence="1 2" key="1">
    <citation type="submission" date="2019-08" db="EMBL/GenBank/DDBJ databases">
        <title>Identification of a novel species of the genus Boseongicola.</title>
        <authorList>
            <person name="Zhang X.-Q."/>
        </authorList>
    </citation>
    <scope>NUCLEOTIDE SEQUENCE [LARGE SCALE GENOMIC DNA]</scope>
    <source>
        <strain evidence="1 2">HY14</strain>
    </source>
</reference>
<dbReference type="RefSeq" id="WP_148377645.1">
    <property type="nucleotide sequence ID" value="NZ_VSIY01000006.1"/>
</dbReference>
<comment type="caution">
    <text evidence="1">The sequence shown here is derived from an EMBL/GenBank/DDBJ whole genome shotgun (WGS) entry which is preliminary data.</text>
</comment>
<dbReference type="EMBL" id="VSIY01000006">
    <property type="protein sequence ID" value="TYB81251.1"/>
    <property type="molecule type" value="Genomic_DNA"/>
</dbReference>
<dbReference type="SUPFAM" id="SSF89807">
    <property type="entry name" value="Dodecin-like"/>
    <property type="match status" value="1"/>
</dbReference>
<dbReference type="Proteomes" id="UP000322080">
    <property type="component" value="Unassembled WGS sequence"/>
</dbReference>
<dbReference type="AlphaFoldDB" id="A0A5D0RK50"/>
<keyword evidence="2" id="KW-1185">Reference proteome</keyword>
<gene>
    <name evidence="1" type="ORF">FVF75_08970</name>
</gene>
<name>A0A5D0RK50_9RHOB</name>
<protein>
    <submittedName>
        <fullName evidence="1">Dodecin domain-containing protein</fullName>
    </submittedName>
</protein>
<dbReference type="InterPro" id="IPR025543">
    <property type="entry name" value="Dodecin-like"/>
</dbReference>
<evidence type="ECO:0000313" key="2">
    <source>
        <dbReference type="Proteomes" id="UP000322080"/>
    </source>
</evidence>
<accession>A0A5D0RK50</accession>
<dbReference type="PANTHER" id="PTHR39324">
    <property type="entry name" value="CALCIUM DODECIN"/>
    <property type="match status" value="1"/>
</dbReference>
<evidence type="ECO:0000313" key="1">
    <source>
        <dbReference type="EMBL" id="TYB81251.1"/>
    </source>
</evidence>
<organism evidence="1 2">
    <name type="scientific">Maritimibacter fusiformis</name>
    <dbReference type="NCBI Taxonomy" id="2603819"/>
    <lineage>
        <taxon>Bacteria</taxon>
        <taxon>Pseudomonadati</taxon>
        <taxon>Pseudomonadota</taxon>
        <taxon>Alphaproteobacteria</taxon>
        <taxon>Rhodobacterales</taxon>
        <taxon>Roseobacteraceae</taxon>
        <taxon>Maritimibacter</taxon>
    </lineage>
</organism>
<proteinExistence type="predicted"/>
<dbReference type="Gene3D" id="3.30.1660.10">
    <property type="entry name" value="Flavin-binding protein dodecin"/>
    <property type="match status" value="1"/>
</dbReference>
<dbReference type="InterPro" id="IPR036694">
    <property type="entry name" value="Dodecin-like_sf"/>
</dbReference>